<proteinExistence type="predicted"/>
<reference evidence="3" key="1">
    <citation type="journal article" date="2019" name="Int. J. Syst. Evol. Microbiol.">
        <title>The Global Catalogue of Microorganisms (GCM) 10K type strain sequencing project: providing services to taxonomists for standard genome sequencing and annotation.</title>
        <authorList>
            <consortium name="The Broad Institute Genomics Platform"/>
            <consortium name="The Broad Institute Genome Sequencing Center for Infectious Disease"/>
            <person name="Wu L."/>
            <person name="Ma J."/>
        </authorList>
    </citation>
    <scope>NUCLEOTIDE SEQUENCE [LARGE SCALE GENOMIC DNA]</scope>
    <source>
        <strain evidence="3">KCTC 52165</strain>
    </source>
</reference>
<sequence length="191" mass="21193">MANLGVKFEATTEETENQGGSYEPLPHMYAELWATAMDLDDTKDKRGTQAAINFEVTAPEEWKGKSFKEWWTIDHADGSANNSYWKFGKPQLSRFGRAVGVKIGPDTDTDDLTFKTFVAEVNYQPERPDGKGGTYKAKNQIGRFFYTDDAAKEPVPELGVIEDKPKPANDNRAPAANDNSKPAAAAKKTPW</sequence>
<dbReference type="Proteomes" id="UP001595583">
    <property type="component" value="Unassembled WGS sequence"/>
</dbReference>
<dbReference type="EMBL" id="JBHRTK010000012">
    <property type="protein sequence ID" value="MFC3206843.1"/>
    <property type="molecule type" value="Genomic_DNA"/>
</dbReference>
<accession>A0ABV7KEC7</accession>
<gene>
    <name evidence="2" type="ORF">ACFOHJ_11520</name>
</gene>
<evidence type="ECO:0000313" key="3">
    <source>
        <dbReference type="Proteomes" id="UP001595583"/>
    </source>
</evidence>
<dbReference type="RefSeq" id="WP_378220646.1">
    <property type="nucleotide sequence ID" value="NZ_JBHRTK010000012.1"/>
</dbReference>
<comment type="caution">
    <text evidence="2">The sequence shown here is derived from an EMBL/GenBank/DDBJ whole genome shotgun (WGS) entry which is preliminary data.</text>
</comment>
<protein>
    <recommendedName>
        <fullName evidence="4">DUF669 domain-containing protein</fullName>
    </recommendedName>
</protein>
<keyword evidence="3" id="KW-1185">Reference proteome</keyword>
<feature type="compositionally biased region" description="Low complexity" evidence="1">
    <location>
        <begin position="170"/>
        <end position="191"/>
    </location>
</feature>
<evidence type="ECO:0000256" key="1">
    <source>
        <dbReference type="SAM" id="MobiDB-lite"/>
    </source>
</evidence>
<evidence type="ECO:0000313" key="2">
    <source>
        <dbReference type="EMBL" id="MFC3206843.1"/>
    </source>
</evidence>
<name>A0ABV7KEC7_9HYPH</name>
<organism evidence="2 3">
    <name type="scientific">Aquamicrobium soli</name>
    <dbReference type="NCBI Taxonomy" id="1811518"/>
    <lineage>
        <taxon>Bacteria</taxon>
        <taxon>Pseudomonadati</taxon>
        <taxon>Pseudomonadota</taxon>
        <taxon>Alphaproteobacteria</taxon>
        <taxon>Hyphomicrobiales</taxon>
        <taxon>Phyllobacteriaceae</taxon>
        <taxon>Aquamicrobium</taxon>
    </lineage>
</organism>
<feature type="region of interest" description="Disordered" evidence="1">
    <location>
        <begin position="159"/>
        <end position="191"/>
    </location>
</feature>
<feature type="region of interest" description="Disordered" evidence="1">
    <location>
        <begin position="1"/>
        <end position="23"/>
    </location>
</feature>
<feature type="compositionally biased region" description="Basic and acidic residues" evidence="1">
    <location>
        <begin position="159"/>
        <end position="169"/>
    </location>
</feature>
<evidence type="ECO:0008006" key="4">
    <source>
        <dbReference type="Google" id="ProtNLM"/>
    </source>
</evidence>